<feature type="compositionally biased region" description="Pro residues" evidence="1">
    <location>
        <begin position="58"/>
        <end position="76"/>
    </location>
</feature>
<reference evidence="3 4" key="1">
    <citation type="submission" date="2020-05" db="EMBL/GenBank/DDBJ databases">
        <title>Complete closed genome sequence of Defluviicoccus vanus.</title>
        <authorList>
            <person name="Bessarab I."/>
            <person name="Arumugam K."/>
            <person name="Maszenan A.M."/>
            <person name="Seviour R.J."/>
            <person name="Williams R.B."/>
        </authorList>
    </citation>
    <scope>NUCLEOTIDE SEQUENCE [LARGE SCALE GENOMIC DNA]</scope>
    <source>
        <strain evidence="3 4">Ben 114</strain>
    </source>
</reference>
<dbReference type="InterPro" id="IPR002035">
    <property type="entry name" value="VWF_A"/>
</dbReference>
<sequence length="270" mass="28229">MRATIIATEAETAAVAARAAWADDEAEALLGEVSHLTAVAKSLEQRADLDRSARPRIPKPAPPAPQPSAPKTPPVPALGTPVAGELDLVFVIDRTASMTPAIGELALDLSSIVRVLERLVPSVRIGVVAYSDRDTGQNPITVLPLTATTPSLPRILQFVQGLRASSISSPTPEEDDYLGLQTAVTFAYRPTAIQSLVLIGDAAAHPEEVAPALQLVRAFVARGTAAGDKRTVSALFVTTPGSLLRGQIDRSFFRASLPPATAPSPTMPAA</sequence>
<evidence type="ECO:0000256" key="1">
    <source>
        <dbReference type="SAM" id="MobiDB-lite"/>
    </source>
</evidence>
<keyword evidence="4" id="KW-1185">Reference proteome</keyword>
<dbReference type="Gene3D" id="3.40.50.410">
    <property type="entry name" value="von Willebrand factor, type A domain"/>
    <property type="match status" value="1"/>
</dbReference>
<dbReference type="AlphaFoldDB" id="A0A7H1N263"/>
<dbReference type="SUPFAM" id="SSF53300">
    <property type="entry name" value="vWA-like"/>
    <property type="match status" value="1"/>
</dbReference>
<organism evidence="3 4">
    <name type="scientific">Defluviicoccus vanus</name>
    <dbReference type="NCBI Taxonomy" id="111831"/>
    <lineage>
        <taxon>Bacteria</taxon>
        <taxon>Pseudomonadati</taxon>
        <taxon>Pseudomonadota</taxon>
        <taxon>Alphaproteobacteria</taxon>
        <taxon>Rhodospirillales</taxon>
        <taxon>Rhodospirillaceae</taxon>
        <taxon>Defluviicoccus</taxon>
    </lineage>
</organism>
<feature type="region of interest" description="Disordered" evidence="1">
    <location>
        <begin position="46"/>
        <end position="78"/>
    </location>
</feature>
<dbReference type="KEGG" id="dvn:HQ394_11350"/>
<feature type="domain" description="VWFA" evidence="2">
    <location>
        <begin position="87"/>
        <end position="163"/>
    </location>
</feature>
<gene>
    <name evidence="3" type="ORF">HQ394_11350</name>
</gene>
<accession>A0A7H1N263</accession>
<evidence type="ECO:0000313" key="3">
    <source>
        <dbReference type="EMBL" id="QNT69799.1"/>
    </source>
</evidence>
<dbReference type="RefSeq" id="WP_190260314.1">
    <property type="nucleotide sequence ID" value="NZ_CP053923.1"/>
</dbReference>
<dbReference type="EMBL" id="CP053923">
    <property type="protein sequence ID" value="QNT69799.1"/>
    <property type="molecule type" value="Genomic_DNA"/>
</dbReference>
<dbReference type="SMART" id="SM00327">
    <property type="entry name" value="VWA"/>
    <property type="match status" value="1"/>
</dbReference>
<dbReference type="CDD" id="cd00198">
    <property type="entry name" value="vWFA"/>
    <property type="match status" value="1"/>
</dbReference>
<dbReference type="Proteomes" id="UP000516369">
    <property type="component" value="Chromosome"/>
</dbReference>
<evidence type="ECO:0000259" key="2">
    <source>
        <dbReference type="PROSITE" id="PS50234"/>
    </source>
</evidence>
<dbReference type="PROSITE" id="PS50234">
    <property type="entry name" value="VWFA"/>
    <property type="match status" value="1"/>
</dbReference>
<dbReference type="InterPro" id="IPR036465">
    <property type="entry name" value="vWFA_dom_sf"/>
</dbReference>
<evidence type="ECO:0000313" key="4">
    <source>
        <dbReference type="Proteomes" id="UP000516369"/>
    </source>
</evidence>
<name>A0A7H1N263_9PROT</name>
<proteinExistence type="predicted"/>
<protein>
    <submittedName>
        <fullName evidence="3">VWA domain-containing protein</fullName>
    </submittedName>
</protein>